<evidence type="ECO:0000313" key="3">
    <source>
        <dbReference type="EMBL" id="KAK8767815.1"/>
    </source>
</evidence>
<comment type="caution">
    <text evidence="3">The sequence shown here is derived from an EMBL/GenBank/DDBJ whole genome shotgun (WGS) entry which is preliminary data.</text>
</comment>
<dbReference type="AlphaFoldDB" id="A0AAQ4DZC5"/>
<evidence type="ECO:0000313" key="4">
    <source>
        <dbReference type="Proteomes" id="UP001321473"/>
    </source>
</evidence>
<name>A0AAQ4DZC5_AMBAM</name>
<feature type="region of interest" description="Disordered" evidence="1">
    <location>
        <begin position="22"/>
        <end position="42"/>
    </location>
</feature>
<protein>
    <recommendedName>
        <fullName evidence="5">Secreted protein</fullName>
    </recommendedName>
</protein>
<gene>
    <name evidence="3" type="ORF">V5799_005404</name>
</gene>
<keyword evidence="4" id="KW-1185">Reference proteome</keyword>
<keyword evidence="2" id="KW-0732">Signal</keyword>
<accession>A0AAQ4DZC5</accession>
<organism evidence="3 4">
    <name type="scientific">Amblyomma americanum</name>
    <name type="common">Lone star tick</name>
    <dbReference type="NCBI Taxonomy" id="6943"/>
    <lineage>
        <taxon>Eukaryota</taxon>
        <taxon>Metazoa</taxon>
        <taxon>Ecdysozoa</taxon>
        <taxon>Arthropoda</taxon>
        <taxon>Chelicerata</taxon>
        <taxon>Arachnida</taxon>
        <taxon>Acari</taxon>
        <taxon>Parasitiformes</taxon>
        <taxon>Ixodida</taxon>
        <taxon>Ixodoidea</taxon>
        <taxon>Ixodidae</taxon>
        <taxon>Amblyomminae</taxon>
        <taxon>Amblyomma</taxon>
    </lineage>
</organism>
<feature type="signal peptide" evidence="2">
    <location>
        <begin position="1"/>
        <end position="21"/>
    </location>
</feature>
<proteinExistence type="predicted"/>
<feature type="compositionally biased region" description="Basic residues" evidence="1">
    <location>
        <begin position="75"/>
        <end position="85"/>
    </location>
</feature>
<sequence length="111" mass="12391">MRALVVCLALFLALAVLHCEAKRKKRDAGNKEGGCSYEGRKIGDGKTRHLEVPCAMVTCTGGVVNVTTCDSMSNKQRKRFARQLKKKEDNEEDDTEDEKKKGFPHCCNTQD</sequence>
<evidence type="ECO:0008006" key="5">
    <source>
        <dbReference type="Google" id="ProtNLM"/>
    </source>
</evidence>
<reference evidence="3 4" key="1">
    <citation type="journal article" date="2023" name="Arcadia Sci">
        <title>De novo assembly of a long-read Amblyomma americanum tick genome.</title>
        <authorList>
            <person name="Chou S."/>
            <person name="Poskanzer K.E."/>
            <person name="Rollins M."/>
            <person name="Thuy-Boun P.S."/>
        </authorList>
    </citation>
    <scope>NUCLEOTIDE SEQUENCE [LARGE SCALE GENOMIC DNA]</scope>
    <source>
        <strain evidence="3">F_SG_1</strain>
        <tissue evidence="3">Salivary glands</tissue>
    </source>
</reference>
<feature type="region of interest" description="Disordered" evidence="1">
    <location>
        <begin position="73"/>
        <end position="111"/>
    </location>
</feature>
<dbReference type="Proteomes" id="UP001321473">
    <property type="component" value="Unassembled WGS sequence"/>
</dbReference>
<evidence type="ECO:0000256" key="1">
    <source>
        <dbReference type="SAM" id="MobiDB-lite"/>
    </source>
</evidence>
<feature type="chain" id="PRO_5043028211" description="Secreted protein" evidence="2">
    <location>
        <begin position="22"/>
        <end position="111"/>
    </location>
</feature>
<dbReference type="EMBL" id="JARKHS020024939">
    <property type="protein sequence ID" value="KAK8767815.1"/>
    <property type="molecule type" value="Genomic_DNA"/>
</dbReference>
<evidence type="ECO:0000256" key="2">
    <source>
        <dbReference type="SAM" id="SignalP"/>
    </source>
</evidence>